<reference evidence="3 4" key="1">
    <citation type="journal article" date="2019" name="Nat. Microbiol.">
        <title>Expanding anaerobic alkane metabolism in the domain of Archaea.</title>
        <authorList>
            <person name="Wang Y."/>
            <person name="Wegener G."/>
            <person name="Hou J."/>
            <person name="Wang F."/>
            <person name="Xiao X."/>
        </authorList>
    </citation>
    <scope>NUCLEOTIDE SEQUENCE [LARGE SCALE GENOMIC DNA]</scope>
    <source>
        <strain evidence="3">WYZ-LMO10</strain>
    </source>
</reference>
<sequence>MLRRVLILMMVLVLVLAAGMIHYTLPKSGFPNTKVIADHPEIIEALEEKRPLMIYFSSIGCPTCLMQDRVISSVYPNYETHVKFVYILLSSSTEKVFQDWSVIKVPTLIFADKEGNIVSRFDGRYLDEGSLRSELERVK</sequence>
<comment type="similarity">
    <text evidence="1">Belongs to the glutaredoxin family.</text>
</comment>
<dbReference type="Proteomes" id="UP000315399">
    <property type="component" value="Unassembled WGS sequence"/>
</dbReference>
<evidence type="ECO:0000313" key="4">
    <source>
        <dbReference type="Proteomes" id="UP000315399"/>
    </source>
</evidence>
<evidence type="ECO:0000313" key="3">
    <source>
        <dbReference type="EMBL" id="TDA39123.1"/>
    </source>
</evidence>
<evidence type="ECO:0000259" key="2">
    <source>
        <dbReference type="PROSITE" id="PS51352"/>
    </source>
</evidence>
<accession>A0A523BDU9</accession>
<protein>
    <recommendedName>
        <fullName evidence="2">Thioredoxin domain-containing protein</fullName>
    </recommendedName>
</protein>
<dbReference type="EMBL" id="QNVH01000021">
    <property type="protein sequence ID" value="TDA39123.1"/>
    <property type="molecule type" value="Genomic_DNA"/>
</dbReference>
<organism evidence="3 4">
    <name type="scientific">Thermoproteota archaeon</name>
    <dbReference type="NCBI Taxonomy" id="2056631"/>
    <lineage>
        <taxon>Archaea</taxon>
        <taxon>Thermoproteota</taxon>
    </lineage>
</organism>
<evidence type="ECO:0000256" key="1">
    <source>
        <dbReference type="ARBA" id="ARBA00007787"/>
    </source>
</evidence>
<name>A0A523BDU9_9CREN</name>
<dbReference type="CDD" id="cd02947">
    <property type="entry name" value="TRX_family"/>
    <property type="match status" value="1"/>
</dbReference>
<dbReference type="InterPro" id="IPR012336">
    <property type="entry name" value="Thioredoxin-like_fold"/>
</dbReference>
<dbReference type="InterPro" id="IPR013766">
    <property type="entry name" value="Thioredoxin_domain"/>
</dbReference>
<feature type="domain" description="Thioredoxin" evidence="2">
    <location>
        <begin position="24"/>
        <end position="139"/>
    </location>
</feature>
<dbReference type="PROSITE" id="PS51352">
    <property type="entry name" value="THIOREDOXIN_2"/>
    <property type="match status" value="1"/>
</dbReference>
<gene>
    <name evidence="3" type="ORF">DSO08_03015</name>
</gene>
<dbReference type="SUPFAM" id="SSF52833">
    <property type="entry name" value="Thioredoxin-like"/>
    <property type="match status" value="1"/>
</dbReference>
<dbReference type="InterPro" id="IPR036249">
    <property type="entry name" value="Thioredoxin-like_sf"/>
</dbReference>
<dbReference type="Pfam" id="PF13098">
    <property type="entry name" value="Thioredoxin_2"/>
    <property type="match status" value="1"/>
</dbReference>
<dbReference type="AlphaFoldDB" id="A0A523BDU9"/>
<proteinExistence type="inferred from homology"/>
<comment type="caution">
    <text evidence="3">The sequence shown here is derived from an EMBL/GenBank/DDBJ whole genome shotgun (WGS) entry which is preliminary data.</text>
</comment>
<dbReference type="Gene3D" id="3.40.30.10">
    <property type="entry name" value="Glutaredoxin"/>
    <property type="match status" value="1"/>
</dbReference>